<dbReference type="Pfam" id="PF10027">
    <property type="entry name" value="DUF2269"/>
    <property type="match status" value="1"/>
</dbReference>
<dbReference type="EMBL" id="FZOD01000042">
    <property type="protein sequence ID" value="SNT43061.1"/>
    <property type="molecule type" value="Genomic_DNA"/>
</dbReference>
<evidence type="ECO:0000313" key="3">
    <source>
        <dbReference type="Proteomes" id="UP000198282"/>
    </source>
</evidence>
<organism evidence="2 3">
    <name type="scientific">Streptosporangium subroseum</name>
    <dbReference type="NCBI Taxonomy" id="106412"/>
    <lineage>
        <taxon>Bacteria</taxon>
        <taxon>Bacillati</taxon>
        <taxon>Actinomycetota</taxon>
        <taxon>Actinomycetes</taxon>
        <taxon>Streptosporangiales</taxon>
        <taxon>Streptosporangiaceae</taxon>
        <taxon>Streptosporangium</taxon>
    </lineage>
</organism>
<dbReference type="AlphaFoldDB" id="A0A239MK73"/>
<keyword evidence="1" id="KW-1133">Transmembrane helix</keyword>
<accession>A0A239MK73</accession>
<gene>
    <name evidence="2" type="ORF">SAMN05216276_104261</name>
</gene>
<feature type="transmembrane region" description="Helical" evidence="1">
    <location>
        <begin position="46"/>
        <end position="65"/>
    </location>
</feature>
<feature type="transmembrane region" description="Helical" evidence="1">
    <location>
        <begin position="77"/>
        <end position="99"/>
    </location>
</feature>
<keyword evidence="1" id="KW-0812">Transmembrane</keyword>
<keyword evidence="1" id="KW-0472">Membrane</keyword>
<proteinExistence type="predicted"/>
<evidence type="ECO:0000313" key="2">
    <source>
        <dbReference type="EMBL" id="SNT43061.1"/>
    </source>
</evidence>
<reference evidence="2 3" key="1">
    <citation type="submission" date="2017-06" db="EMBL/GenBank/DDBJ databases">
        <authorList>
            <person name="Kim H.J."/>
            <person name="Triplett B.A."/>
        </authorList>
    </citation>
    <scope>NUCLEOTIDE SEQUENCE [LARGE SCALE GENOMIC DNA]</scope>
    <source>
        <strain evidence="2 3">CGMCC 4.2132</strain>
    </source>
</reference>
<name>A0A239MK73_9ACTN</name>
<protein>
    <submittedName>
        <fullName evidence="2">Predicted integral membrane protein</fullName>
    </submittedName>
</protein>
<dbReference type="Proteomes" id="UP000198282">
    <property type="component" value="Unassembled WGS sequence"/>
</dbReference>
<keyword evidence="3" id="KW-1185">Reference proteome</keyword>
<evidence type="ECO:0000256" key="1">
    <source>
        <dbReference type="SAM" id="Phobius"/>
    </source>
</evidence>
<feature type="transmembrane region" description="Helical" evidence="1">
    <location>
        <begin position="124"/>
        <end position="144"/>
    </location>
</feature>
<sequence length="165" mass="17015">MVLHVISSVGWLGLTIGNLVLAVTGLTTGSPDDQHAAYRVMGMLGDLLLIPISLTAFVTGVLLGLGTSWGLLRHRWVAVKLVLTLIAVVLTPLALLPGIHDAVTAVSDAAPGRLADTSGFGSDLVYAGCVSLSMYVTNVVLSVFKPWGRTGSGKRRLAGIGAAQG</sequence>
<dbReference type="InterPro" id="IPR018729">
    <property type="entry name" value="DUF2269_transmembrane"/>
</dbReference>